<protein>
    <submittedName>
        <fullName evidence="3">Helix-turn-helix transcriptional regulator</fullName>
    </submittedName>
</protein>
<comment type="caution">
    <text evidence="3">The sequence shown here is derived from an EMBL/GenBank/DDBJ whole genome shotgun (WGS) entry which is preliminary data.</text>
</comment>
<accession>A0ABS5Z0X0</accession>
<dbReference type="RefSeq" id="WP_215793846.1">
    <property type="nucleotide sequence ID" value="NZ_JAHKKG010000014.1"/>
</dbReference>
<reference evidence="3 4" key="1">
    <citation type="submission" date="2021-06" db="EMBL/GenBank/DDBJ databases">
        <title>Actinoplanes lichenicola sp. nov., and Actinoplanes ovalisporus sp. nov., isolated from lichen in Thailand.</title>
        <authorList>
            <person name="Saeng-In P."/>
            <person name="Kanchanasin P."/>
            <person name="Yuki M."/>
            <person name="Kudo T."/>
            <person name="Ohkuma M."/>
            <person name="Phongsopitanun W."/>
            <person name="Tanasupawat S."/>
        </authorList>
    </citation>
    <scope>NUCLEOTIDE SEQUENCE [LARGE SCALE GENOMIC DNA]</scope>
    <source>
        <strain evidence="3 4">NBRC 110975</strain>
    </source>
</reference>
<dbReference type="Gene3D" id="3.30.450.180">
    <property type="match status" value="1"/>
</dbReference>
<feature type="domain" description="HTH cro/C1-type" evidence="2">
    <location>
        <begin position="33"/>
        <end position="80"/>
    </location>
</feature>
<dbReference type="Gene3D" id="1.10.260.40">
    <property type="entry name" value="lambda repressor-like DNA-binding domains"/>
    <property type="match status" value="1"/>
</dbReference>
<dbReference type="InterPro" id="IPR041413">
    <property type="entry name" value="MLTR_LBD"/>
</dbReference>
<dbReference type="Pfam" id="PF17765">
    <property type="entry name" value="MLTR_LBD"/>
    <property type="match status" value="1"/>
</dbReference>
<name>A0ABS5Z0X0_9ACTN</name>
<evidence type="ECO:0000313" key="4">
    <source>
        <dbReference type="Proteomes" id="UP001519654"/>
    </source>
</evidence>
<evidence type="ECO:0000313" key="3">
    <source>
        <dbReference type="EMBL" id="MBU2669340.1"/>
    </source>
</evidence>
<dbReference type="PROSITE" id="PS50943">
    <property type="entry name" value="HTH_CROC1"/>
    <property type="match status" value="1"/>
</dbReference>
<dbReference type="Pfam" id="PF13560">
    <property type="entry name" value="HTH_31"/>
    <property type="match status" value="1"/>
</dbReference>
<dbReference type="PANTHER" id="PTHR35010:SF2">
    <property type="entry name" value="BLL4672 PROTEIN"/>
    <property type="match status" value="1"/>
</dbReference>
<evidence type="ECO:0000256" key="1">
    <source>
        <dbReference type="SAM" id="MobiDB-lite"/>
    </source>
</evidence>
<dbReference type="InterPro" id="IPR010982">
    <property type="entry name" value="Lambda_DNA-bd_dom_sf"/>
</dbReference>
<dbReference type="CDD" id="cd00093">
    <property type="entry name" value="HTH_XRE"/>
    <property type="match status" value="1"/>
</dbReference>
<dbReference type="InterPro" id="IPR001387">
    <property type="entry name" value="Cro/C1-type_HTH"/>
</dbReference>
<sequence length="260" mass="28128">MHREALGQYLRSRRELASSAGTGSPVDGRRTPGLRRSEVAVRANISTIHYTNIEQARGARPSADVLAAICRALQLTEAETRHVFDLAEQAPPRPAHPAMDLSDRNRRLLEGIGPVPAMVCSARLDVIGQNQAAIDLLGDFSTASATQRNLARRHFLGADDGTFWGTAGMGRFARFAAARLRSAATHYPDDAETRELIDDLCDRSPSFAQIWSQGPVGFTADGRSDANQVTIGAATMACDVTVFPDQDQYLVLLTPGDDRA</sequence>
<dbReference type="PANTHER" id="PTHR35010">
    <property type="entry name" value="BLL4672 PROTEIN-RELATED"/>
    <property type="match status" value="1"/>
</dbReference>
<evidence type="ECO:0000259" key="2">
    <source>
        <dbReference type="PROSITE" id="PS50943"/>
    </source>
</evidence>
<organism evidence="3 4">
    <name type="scientific">Paractinoplanes bogorensis</name>
    <dbReference type="NCBI Taxonomy" id="1610840"/>
    <lineage>
        <taxon>Bacteria</taxon>
        <taxon>Bacillati</taxon>
        <taxon>Actinomycetota</taxon>
        <taxon>Actinomycetes</taxon>
        <taxon>Micromonosporales</taxon>
        <taxon>Micromonosporaceae</taxon>
        <taxon>Paractinoplanes</taxon>
    </lineage>
</organism>
<dbReference type="SMART" id="SM00530">
    <property type="entry name" value="HTH_XRE"/>
    <property type="match status" value="1"/>
</dbReference>
<feature type="region of interest" description="Disordered" evidence="1">
    <location>
        <begin position="13"/>
        <end position="35"/>
    </location>
</feature>
<gene>
    <name evidence="3" type="ORF">KOI35_38095</name>
</gene>
<dbReference type="SUPFAM" id="SSF47413">
    <property type="entry name" value="lambda repressor-like DNA-binding domains"/>
    <property type="match status" value="1"/>
</dbReference>
<dbReference type="Proteomes" id="UP001519654">
    <property type="component" value="Unassembled WGS sequence"/>
</dbReference>
<proteinExistence type="predicted"/>
<dbReference type="EMBL" id="JAHKKG010000014">
    <property type="protein sequence ID" value="MBU2669340.1"/>
    <property type="molecule type" value="Genomic_DNA"/>
</dbReference>
<keyword evidence="4" id="KW-1185">Reference proteome</keyword>